<dbReference type="InterPro" id="IPR036097">
    <property type="entry name" value="HisK_dim/P_sf"/>
</dbReference>
<dbReference type="InterPro" id="IPR035965">
    <property type="entry name" value="PAS-like_dom_sf"/>
</dbReference>
<dbReference type="PANTHER" id="PTHR43065">
    <property type="entry name" value="SENSOR HISTIDINE KINASE"/>
    <property type="match status" value="1"/>
</dbReference>
<dbReference type="Gene3D" id="1.10.287.130">
    <property type="match status" value="1"/>
</dbReference>
<dbReference type="InterPro" id="IPR005467">
    <property type="entry name" value="His_kinase_dom"/>
</dbReference>
<dbReference type="Pfam" id="PF13426">
    <property type="entry name" value="PAS_9"/>
    <property type="match status" value="1"/>
</dbReference>
<dbReference type="Pfam" id="PF02518">
    <property type="entry name" value="HATPase_c"/>
    <property type="match status" value="1"/>
</dbReference>
<dbReference type="InterPro" id="IPR003594">
    <property type="entry name" value="HATPase_dom"/>
</dbReference>
<evidence type="ECO:0000313" key="8">
    <source>
        <dbReference type="Proteomes" id="UP000340077"/>
    </source>
</evidence>
<dbReference type="SUPFAM" id="SSF55785">
    <property type="entry name" value="PYP-like sensor domain (PAS domain)"/>
    <property type="match status" value="1"/>
</dbReference>
<dbReference type="SMART" id="SM00091">
    <property type="entry name" value="PAS"/>
    <property type="match status" value="1"/>
</dbReference>
<reference evidence="7 8" key="1">
    <citation type="journal article" date="2019" name="J. Gen. Appl. Microbiol.">
        <title>Aerobic degradation of cis-dichloroethene by the marine bacterium Marinobacter salsuginis strain 5N-3.</title>
        <authorList>
            <person name="Inoue Y."/>
            <person name="Fukunaga Y."/>
            <person name="Katsumata H."/>
            <person name="Ohji S."/>
            <person name="Hosoyama A."/>
            <person name="Mori K."/>
            <person name="Ando K."/>
        </authorList>
    </citation>
    <scope>NUCLEOTIDE SEQUENCE [LARGE SCALE GENOMIC DNA]</scope>
    <source>
        <strain evidence="7 8">5N-3</strain>
    </source>
</reference>
<comment type="caution">
    <text evidence="7">The sequence shown here is derived from an EMBL/GenBank/DDBJ whole genome shotgun (WGS) entry which is preliminary data.</text>
</comment>
<dbReference type="PROSITE" id="PS50109">
    <property type="entry name" value="HIS_KIN"/>
    <property type="match status" value="1"/>
</dbReference>
<gene>
    <name evidence="7" type="ORF">MS5N3_24230</name>
</gene>
<dbReference type="SMART" id="SM00387">
    <property type="entry name" value="HATPase_c"/>
    <property type="match status" value="1"/>
</dbReference>
<dbReference type="AlphaFoldDB" id="A0A5M3PPW7"/>
<dbReference type="RefSeq" id="WP_069183880.1">
    <property type="nucleotide sequence ID" value="NZ_BGZH01000002.1"/>
</dbReference>
<accession>A0A5M3PPW7</accession>
<evidence type="ECO:0000259" key="5">
    <source>
        <dbReference type="PROSITE" id="PS50112"/>
    </source>
</evidence>
<dbReference type="CDD" id="cd00082">
    <property type="entry name" value="HisKA"/>
    <property type="match status" value="1"/>
</dbReference>
<feature type="domain" description="Histidine kinase" evidence="4">
    <location>
        <begin position="265"/>
        <end position="489"/>
    </location>
</feature>
<dbReference type="Gene3D" id="3.30.565.10">
    <property type="entry name" value="Histidine kinase-like ATPase, C-terminal domain"/>
    <property type="match status" value="1"/>
</dbReference>
<evidence type="ECO:0000256" key="2">
    <source>
        <dbReference type="ARBA" id="ARBA00012438"/>
    </source>
</evidence>
<dbReference type="SMART" id="SM00086">
    <property type="entry name" value="PAC"/>
    <property type="match status" value="1"/>
</dbReference>
<keyword evidence="3" id="KW-0597">Phosphoprotein</keyword>
<dbReference type="InterPro" id="IPR004358">
    <property type="entry name" value="Sig_transdc_His_kin-like_C"/>
</dbReference>
<dbReference type="Gene3D" id="3.30.450.20">
    <property type="entry name" value="PAS domain"/>
    <property type="match status" value="1"/>
</dbReference>
<evidence type="ECO:0000313" key="7">
    <source>
        <dbReference type="EMBL" id="GBO84972.1"/>
    </source>
</evidence>
<dbReference type="PRINTS" id="PR00344">
    <property type="entry name" value="BCTRLSENSOR"/>
</dbReference>
<dbReference type="Pfam" id="PF00512">
    <property type="entry name" value="HisKA"/>
    <property type="match status" value="1"/>
</dbReference>
<evidence type="ECO:0000256" key="3">
    <source>
        <dbReference type="ARBA" id="ARBA00022553"/>
    </source>
</evidence>
<name>A0A5M3PPW7_9GAMM</name>
<dbReference type="InterPro" id="IPR001610">
    <property type="entry name" value="PAC"/>
</dbReference>
<organism evidence="7 8">
    <name type="scientific">Marinobacter salsuginis</name>
    <dbReference type="NCBI Taxonomy" id="418719"/>
    <lineage>
        <taxon>Bacteria</taxon>
        <taxon>Pseudomonadati</taxon>
        <taxon>Pseudomonadota</taxon>
        <taxon>Gammaproteobacteria</taxon>
        <taxon>Pseudomonadales</taxon>
        <taxon>Marinobacteraceae</taxon>
        <taxon>Marinobacter</taxon>
    </lineage>
</organism>
<protein>
    <recommendedName>
        <fullName evidence="2">histidine kinase</fullName>
        <ecNumber evidence="2">2.7.13.3</ecNumber>
    </recommendedName>
</protein>
<comment type="catalytic activity">
    <reaction evidence="1">
        <text>ATP + protein L-histidine = ADP + protein N-phospho-L-histidine.</text>
        <dbReference type="EC" id="2.7.13.3"/>
    </reaction>
</comment>
<proteinExistence type="predicted"/>
<evidence type="ECO:0000256" key="1">
    <source>
        <dbReference type="ARBA" id="ARBA00000085"/>
    </source>
</evidence>
<dbReference type="SUPFAM" id="SSF55874">
    <property type="entry name" value="ATPase domain of HSP90 chaperone/DNA topoisomerase II/histidine kinase"/>
    <property type="match status" value="1"/>
</dbReference>
<sequence>MNDNSPSSVFSLHDADPQPGLILDGAGAVLGENRAARELRQTAGLASPEELLPINARALVKSSLEQIRAIENVESRTQPGQTGTILMWTFIPDVKTAQVLARARDATQDVRTQEEATRSNRLYRLITENTTDLISRHAPDGRFIDATPASWRLLGYWPEELRGKPLEEVFRGNHVTQKLAETRNLLRDDGYATMTLEIIHRDGSRRWFEIASRAIRETYTGAVIEVISVSRDITARVESEENNRRLAEELAHTARLATLGELASSIAHEMNQPLATIVNFASASQRYLKSARTNPECLDRVDDGLQKIVHHANRASEVIKRLRAFLRKGQKRTAPIALNDVVSNVARLCQWEAEKNNVQILERLACCAPVITADPVLLEQVLINLIRNGIEATIDARGQETQDAPAQIVVTTCINDQNETLIEVTDEGPGLDEQGIRQMFQPFFTSKPQGLGLGLSMSRSIIEGFGGFLDARPAATGGLSLICRFPASQNQKHKTAITENQPDD</sequence>
<dbReference type="InterPro" id="IPR000014">
    <property type="entry name" value="PAS"/>
</dbReference>
<dbReference type="CDD" id="cd00130">
    <property type="entry name" value="PAS"/>
    <property type="match status" value="1"/>
</dbReference>
<dbReference type="PROSITE" id="PS50112">
    <property type="entry name" value="PAS"/>
    <property type="match status" value="1"/>
</dbReference>
<dbReference type="SMART" id="SM00388">
    <property type="entry name" value="HisKA"/>
    <property type="match status" value="1"/>
</dbReference>
<dbReference type="InterPro" id="IPR003661">
    <property type="entry name" value="HisK_dim/P_dom"/>
</dbReference>
<keyword evidence="8" id="KW-1185">Reference proteome</keyword>
<dbReference type="PROSITE" id="PS50113">
    <property type="entry name" value="PAC"/>
    <property type="match status" value="1"/>
</dbReference>
<dbReference type="InterPro" id="IPR000700">
    <property type="entry name" value="PAS-assoc_C"/>
</dbReference>
<dbReference type="NCBIfam" id="TIGR00229">
    <property type="entry name" value="sensory_box"/>
    <property type="match status" value="1"/>
</dbReference>
<dbReference type="Proteomes" id="UP000340077">
    <property type="component" value="Unassembled WGS sequence"/>
</dbReference>
<dbReference type="EMBL" id="BGZH01000002">
    <property type="protein sequence ID" value="GBO84972.1"/>
    <property type="molecule type" value="Genomic_DNA"/>
</dbReference>
<evidence type="ECO:0000259" key="4">
    <source>
        <dbReference type="PROSITE" id="PS50109"/>
    </source>
</evidence>
<dbReference type="GO" id="GO:0000155">
    <property type="term" value="F:phosphorelay sensor kinase activity"/>
    <property type="evidence" value="ECO:0007669"/>
    <property type="project" value="InterPro"/>
</dbReference>
<dbReference type="InterPro" id="IPR036890">
    <property type="entry name" value="HATPase_C_sf"/>
</dbReference>
<feature type="domain" description="PAS" evidence="5">
    <location>
        <begin position="119"/>
        <end position="189"/>
    </location>
</feature>
<feature type="domain" description="PAC" evidence="6">
    <location>
        <begin position="192"/>
        <end position="245"/>
    </location>
</feature>
<dbReference type="PANTHER" id="PTHR43065:SF42">
    <property type="entry name" value="TWO-COMPONENT SENSOR PPRA"/>
    <property type="match status" value="1"/>
</dbReference>
<dbReference type="SUPFAM" id="SSF47384">
    <property type="entry name" value="Homodimeric domain of signal transducing histidine kinase"/>
    <property type="match status" value="1"/>
</dbReference>
<dbReference type="EC" id="2.7.13.3" evidence="2"/>
<evidence type="ECO:0000259" key="6">
    <source>
        <dbReference type="PROSITE" id="PS50113"/>
    </source>
</evidence>